<organism evidence="7 8">
    <name type="scientific">Nannochloropsis salina CCMP1776</name>
    <dbReference type="NCBI Taxonomy" id="1027361"/>
    <lineage>
        <taxon>Eukaryota</taxon>
        <taxon>Sar</taxon>
        <taxon>Stramenopiles</taxon>
        <taxon>Ochrophyta</taxon>
        <taxon>Eustigmatophyceae</taxon>
        <taxon>Eustigmatales</taxon>
        <taxon>Monodopsidaceae</taxon>
        <taxon>Microchloropsis</taxon>
        <taxon>Microchloropsis salina</taxon>
    </lineage>
</organism>
<dbReference type="SUPFAM" id="SSF90209">
    <property type="entry name" value="Ran binding protein zinc finger-like"/>
    <property type="match status" value="1"/>
</dbReference>
<proteinExistence type="predicted"/>
<dbReference type="Pfam" id="PF12146">
    <property type="entry name" value="Hydrolase_4"/>
    <property type="match status" value="1"/>
</dbReference>
<dbReference type="SUPFAM" id="SSF53474">
    <property type="entry name" value="alpha/beta-Hydrolases"/>
    <property type="match status" value="1"/>
</dbReference>
<feature type="compositionally biased region" description="Basic and acidic residues" evidence="5">
    <location>
        <begin position="452"/>
        <end position="464"/>
    </location>
</feature>
<evidence type="ECO:0000313" key="7">
    <source>
        <dbReference type="EMBL" id="TFJ86275.1"/>
    </source>
</evidence>
<keyword evidence="1" id="KW-0479">Metal-binding</keyword>
<feature type="domain" description="RanBP2-type" evidence="6">
    <location>
        <begin position="474"/>
        <end position="507"/>
    </location>
</feature>
<feature type="compositionally biased region" description="Polar residues" evidence="5">
    <location>
        <begin position="468"/>
        <end position="480"/>
    </location>
</feature>
<protein>
    <recommendedName>
        <fullName evidence="6">RanBP2-type domain-containing protein</fullName>
    </recommendedName>
</protein>
<sequence>MGLRHSAPATSEDVSPPQPSYWQMIRMGYQEVVSAIIRPPRAEYSLTHLGPPTFDFCGRAFQRNDFVIVNERGLRVQCSQWEPVEYPLEKDEGNGGAGKEGTSGQARAQRGPLPCVVYMHGNSSARVEALPQLSLCLSLGITLVALDFAGSGRSDGEFVSLGYYEKDDLKAVVEHLRRSGRVSRIVLWGRSMGAVTALMHGERDPSLAAMILDSPFADFLQLADEVVEKGREHGVHVPRLVTRLALRFIKSSVQSKANFNIHSLAPIAQAPACYMPALFVAGRDDDFIDPSHARRLHDAYGGDKNILIVEGDHNSMRPRFLYDSISIFLQQTLELEEEFILPGASTWISFPPWAQVVVDGDAVYCDEEGEDSEEGGYGSDRGRTSNRWEEGFVFDELGHVPAPIRARGGGGLVREDGMLLESSSMQQLPTGMTQARQREIQHAVHNLLGGSRDGERGCKSEKRGGVGQSSEPKPSGTGTEEWSCALCTLINYCELSHCDACGAIRPRQGSGGSPSSRTAESRSVSPCPLPASPSMPSLMTAQPGRNGVMTEHLNGGTTASHTNDCTVEKDVL</sequence>
<dbReference type="Proteomes" id="UP000355283">
    <property type="component" value="Unassembled WGS sequence"/>
</dbReference>
<dbReference type="Gene3D" id="3.40.50.1820">
    <property type="entry name" value="alpha/beta hydrolase"/>
    <property type="match status" value="1"/>
</dbReference>
<dbReference type="InterPro" id="IPR052920">
    <property type="entry name" value="DNA-binding_regulatory"/>
</dbReference>
<dbReference type="InterPro" id="IPR029058">
    <property type="entry name" value="AB_hydrolase_fold"/>
</dbReference>
<keyword evidence="2 4" id="KW-0863">Zinc-finger</keyword>
<dbReference type="PROSITE" id="PS01358">
    <property type="entry name" value="ZF_RANBP2_1"/>
    <property type="match status" value="1"/>
</dbReference>
<dbReference type="PROSITE" id="PS50199">
    <property type="entry name" value="ZF_RANBP2_2"/>
    <property type="match status" value="1"/>
</dbReference>
<dbReference type="EMBL" id="SDOX01000009">
    <property type="protein sequence ID" value="TFJ86275.1"/>
    <property type="molecule type" value="Genomic_DNA"/>
</dbReference>
<evidence type="ECO:0000256" key="5">
    <source>
        <dbReference type="SAM" id="MobiDB-lite"/>
    </source>
</evidence>
<dbReference type="InterPro" id="IPR036443">
    <property type="entry name" value="Znf_RanBP2_sf"/>
</dbReference>
<comment type="caution">
    <text evidence="7">The sequence shown here is derived from an EMBL/GenBank/DDBJ whole genome shotgun (WGS) entry which is preliminary data.</text>
</comment>
<dbReference type="InterPro" id="IPR001876">
    <property type="entry name" value="Znf_RanBP2"/>
</dbReference>
<dbReference type="PANTHER" id="PTHR43358">
    <property type="entry name" value="ALPHA/BETA-HYDROLASE"/>
    <property type="match status" value="1"/>
</dbReference>
<reference evidence="7 8" key="1">
    <citation type="submission" date="2019-01" db="EMBL/GenBank/DDBJ databases">
        <title>Nuclear Genome Assembly of the Microalgal Biofuel strain Nannochloropsis salina CCMP1776.</title>
        <authorList>
            <person name="Hovde B."/>
        </authorList>
    </citation>
    <scope>NUCLEOTIDE SEQUENCE [LARGE SCALE GENOMIC DNA]</scope>
    <source>
        <strain evidence="7 8">CCMP1776</strain>
    </source>
</reference>
<dbReference type="OrthoDB" id="10249433at2759"/>
<evidence type="ECO:0000256" key="2">
    <source>
        <dbReference type="ARBA" id="ARBA00022771"/>
    </source>
</evidence>
<name>A0A4D9D9Z2_9STRA</name>
<feature type="region of interest" description="Disordered" evidence="5">
    <location>
        <begin position="87"/>
        <end position="108"/>
    </location>
</feature>
<gene>
    <name evidence="7" type="ORF">NSK_002483</name>
</gene>
<evidence type="ECO:0000256" key="4">
    <source>
        <dbReference type="PROSITE-ProRule" id="PRU00322"/>
    </source>
</evidence>
<dbReference type="AlphaFoldDB" id="A0A4D9D9Z2"/>
<accession>A0A4D9D9Z2</accession>
<feature type="region of interest" description="Disordered" evidence="5">
    <location>
        <begin position="507"/>
        <end position="541"/>
    </location>
</feature>
<evidence type="ECO:0000256" key="1">
    <source>
        <dbReference type="ARBA" id="ARBA00022723"/>
    </source>
</evidence>
<dbReference type="GO" id="GO:0008270">
    <property type="term" value="F:zinc ion binding"/>
    <property type="evidence" value="ECO:0007669"/>
    <property type="project" value="UniProtKB-KW"/>
</dbReference>
<keyword evidence="3" id="KW-0862">Zinc</keyword>
<evidence type="ECO:0000259" key="6">
    <source>
        <dbReference type="PROSITE" id="PS50199"/>
    </source>
</evidence>
<evidence type="ECO:0000256" key="3">
    <source>
        <dbReference type="ARBA" id="ARBA00022833"/>
    </source>
</evidence>
<feature type="compositionally biased region" description="Low complexity" evidence="5">
    <location>
        <begin position="507"/>
        <end position="517"/>
    </location>
</feature>
<keyword evidence="8" id="KW-1185">Reference proteome</keyword>
<dbReference type="PANTHER" id="PTHR43358:SF4">
    <property type="entry name" value="ALPHA_BETA HYDROLASE FOLD-1 DOMAIN-CONTAINING PROTEIN"/>
    <property type="match status" value="1"/>
</dbReference>
<dbReference type="InterPro" id="IPR022742">
    <property type="entry name" value="Hydrolase_4"/>
</dbReference>
<dbReference type="Gene3D" id="2.30.30.380">
    <property type="entry name" value="Zn-finger domain of Sec23/24"/>
    <property type="match status" value="1"/>
</dbReference>
<evidence type="ECO:0000313" key="8">
    <source>
        <dbReference type="Proteomes" id="UP000355283"/>
    </source>
</evidence>
<dbReference type="SMART" id="SM00547">
    <property type="entry name" value="ZnF_RBZ"/>
    <property type="match status" value="1"/>
</dbReference>
<feature type="region of interest" description="Disordered" evidence="5">
    <location>
        <begin position="446"/>
        <end position="480"/>
    </location>
</feature>